<proteinExistence type="predicted"/>
<dbReference type="GO" id="GO:0003964">
    <property type="term" value="F:RNA-directed DNA polymerase activity"/>
    <property type="evidence" value="ECO:0007669"/>
    <property type="project" value="UniProtKB-KW"/>
</dbReference>
<comment type="caution">
    <text evidence="1">The sequence shown here is derived from an EMBL/GenBank/DDBJ whole genome shotgun (WGS) entry which is preliminary data.</text>
</comment>
<accession>A0ABQ5I968</accession>
<dbReference type="InterPro" id="IPR036691">
    <property type="entry name" value="Endo/exonu/phosph_ase_sf"/>
</dbReference>
<evidence type="ECO:0000313" key="1">
    <source>
        <dbReference type="EMBL" id="GJT96691.1"/>
    </source>
</evidence>
<keyword evidence="1" id="KW-0695">RNA-directed DNA polymerase</keyword>
<keyword evidence="1" id="KW-0808">Transferase</keyword>
<dbReference type="EMBL" id="BQNB010020504">
    <property type="protein sequence ID" value="GJT96691.1"/>
    <property type="molecule type" value="Genomic_DNA"/>
</dbReference>
<dbReference type="PANTHER" id="PTHR33116:SF79">
    <property type="entry name" value="REVERSE TRANSCRIPTASE DOMAIN, ZINC FINGER, CCHC-TYPE-RELATED"/>
    <property type="match status" value="1"/>
</dbReference>
<reference evidence="1" key="2">
    <citation type="submission" date="2022-01" db="EMBL/GenBank/DDBJ databases">
        <authorList>
            <person name="Yamashiro T."/>
            <person name="Shiraishi A."/>
            <person name="Satake H."/>
            <person name="Nakayama K."/>
        </authorList>
    </citation>
    <scope>NUCLEOTIDE SEQUENCE</scope>
</reference>
<reference evidence="1" key="1">
    <citation type="journal article" date="2022" name="Int. J. Mol. Sci.">
        <title>Draft Genome of Tanacetum Coccineum: Genomic Comparison of Closely Related Tanacetum-Family Plants.</title>
        <authorList>
            <person name="Yamashiro T."/>
            <person name="Shiraishi A."/>
            <person name="Nakayama K."/>
            <person name="Satake H."/>
        </authorList>
    </citation>
    <scope>NUCLEOTIDE SEQUENCE</scope>
</reference>
<gene>
    <name evidence="1" type="ORF">Tco_1092209</name>
</gene>
<keyword evidence="2" id="KW-1185">Reference proteome</keyword>
<dbReference type="PANTHER" id="PTHR33116">
    <property type="entry name" value="REVERSE TRANSCRIPTASE ZINC-BINDING DOMAIN-CONTAINING PROTEIN-RELATED-RELATED"/>
    <property type="match status" value="1"/>
</dbReference>
<keyword evidence="1" id="KW-0548">Nucleotidyltransferase</keyword>
<dbReference type="Gene3D" id="3.60.10.10">
    <property type="entry name" value="Endonuclease/exonuclease/phosphatase"/>
    <property type="match status" value="1"/>
</dbReference>
<name>A0ABQ5I968_9ASTR</name>
<dbReference type="SUPFAM" id="SSF56219">
    <property type="entry name" value="DNase I-like"/>
    <property type="match status" value="1"/>
</dbReference>
<evidence type="ECO:0000313" key="2">
    <source>
        <dbReference type="Proteomes" id="UP001151760"/>
    </source>
</evidence>
<organism evidence="1 2">
    <name type="scientific">Tanacetum coccineum</name>
    <dbReference type="NCBI Taxonomy" id="301880"/>
    <lineage>
        <taxon>Eukaryota</taxon>
        <taxon>Viridiplantae</taxon>
        <taxon>Streptophyta</taxon>
        <taxon>Embryophyta</taxon>
        <taxon>Tracheophyta</taxon>
        <taxon>Spermatophyta</taxon>
        <taxon>Magnoliopsida</taxon>
        <taxon>eudicotyledons</taxon>
        <taxon>Gunneridae</taxon>
        <taxon>Pentapetalae</taxon>
        <taxon>asterids</taxon>
        <taxon>campanulids</taxon>
        <taxon>Asterales</taxon>
        <taxon>Asteraceae</taxon>
        <taxon>Asteroideae</taxon>
        <taxon>Anthemideae</taxon>
        <taxon>Anthemidinae</taxon>
        <taxon>Tanacetum</taxon>
    </lineage>
</organism>
<dbReference type="Proteomes" id="UP001151760">
    <property type="component" value="Unassembled WGS sequence"/>
</dbReference>
<sequence>MLKNDNKGINNERQLRKIGELVGFSFDLETKSEVFDDFIRSLWLKPYIDYEYSISVGASGGILSMWDNRFFSLEQKFSHRSFVGTIGSWVGISVKVGFINVYAPQDSVLKNNLWANIEREANSFNDFILRVGLVDITLNCRSFTRFNRDGIKESKLDRYLVSNSFFNSWKDVSVSVLCRSFLDHCPILLKVVLPEFGPKPFKGFDKWVGNADFLGVIERSWDLGFYKMSHDLILKNKIKKLRCDIKELTSTRSTAQNLAKEELSRNLIEEELKQKSQIKWAIEGDKNSKFKEDNASRPRFFSPLFRKLSNFDALFLESSISLNEVKEAVWSCASLKAPGPDESVASSLGCIHGVRPFIYLGLPVGKKMSLCGCWDEIVNRVRSRLFAWKAKSLLIGGRLTLLKSVLGSLPIYFLSLFKAPVKVINLIESFRCRFFWGFKDSQRGISWVKQKSMLLDPDKWGLEHDALWRLVIREFYGEDGGFCAPSNSTIFGGVWGDIIKASASIESIVPAYKNLFSIKISNGSNGLSGRTFYPRGRSLRDLDSLISLLGNMSLSPDGIDTWKWNFDSSGNSLPSLLSSRGQSVEESCGWWNLGLPNVFPPFPIRDIALGSFLIWVVNKILHGVFQCSLWAIWNWRKKLVNANLEDVTSIREEDIFPSTQRLSKTWIAARFSKGTADWDK</sequence>
<protein>
    <submittedName>
        <fullName evidence="1">RNA-directed DNA polymerase, eukaryota</fullName>
    </submittedName>
</protein>